<evidence type="ECO:0000256" key="1">
    <source>
        <dbReference type="ARBA" id="ARBA00006484"/>
    </source>
</evidence>
<dbReference type="SUPFAM" id="SSF51735">
    <property type="entry name" value="NAD(P)-binding Rossmann-fold domains"/>
    <property type="match status" value="1"/>
</dbReference>
<keyword evidence="2 5" id="KW-0521">NADP</keyword>
<keyword evidence="3 5" id="KW-0560">Oxidoreductase</keyword>
<dbReference type="AlphaFoldDB" id="A0A396GH94"/>
<dbReference type="PRINTS" id="PR00080">
    <property type="entry name" value="SDRFAMILY"/>
</dbReference>
<gene>
    <name evidence="6" type="ORF">MtrunA17_Chr8g0349701</name>
</gene>
<evidence type="ECO:0000256" key="5">
    <source>
        <dbReference type="RuleBase" id="RU369024"/>
    </source>
</evidence>
<dbReference type="InterPro" id="IPR020904">
    <property type="entry name" value="Sc_DH/Rdtase_CS"/>
</dbReference>
<dbReference type="EC" id="1.1.1.-" evidence="5"/>
<comment type="similarity">
    <text evidence="1 4">Belongs to the short-chain dehydrogenases/reductases (SDR) family.</text>
</comment>
<dbReference type="Gene3D" id="3.40.50.720">
    <property type="entry name" value="NAD(P)-binding Rossmann-like Domain"/>
    <property type="match status" value="1"/>
</dbReference>
<evidence type="ECO:0000313" key="7">
    <source>
        <dbReference type="Proteomes" id="UP000265566"/>
    </source>
</evidence>
<accession>A0A396GH94</accession>
<evidence type="ECO:0000256" key="3">
    <source>
        <dbReference type="ARBA" id="ARBA00023002"/>
    </source>
</evidence>
<organism evidence="6 7">
    <name type="scientific">Medicago truncatula</name>
    <name type="common">Barrel medic</name>
    <name type="synonym">Medicago tribuloides</name>
    <dbReference type="NCBI Taxonomy" id="3880"/>
    <lineage>
        <taxon>Eukaryota</taxon>
        <taxon>Viridiplantae</taxon>
        <taxon>Streptophyta</taxon>
        <taxon>Embryophyta</taxon>
        <taxon>Tracheophyta</taxon>
        <taxon>Spermatophyta</taxon>
        <taxon>Magnoliopsida</taxon>
        <taxon>eudicotyledons</taxon>
        <taxon>Gunneridae</taxon>
        <taxon>Pentapetalae</taxon>
        <taxon>rosids</taxon>
        <taxon>fabids</taxon>
        <taxon>Fabales</taxon>
        <taxon>Fabaceae</taxon>
        <taxon>Papilionoideae</taxon>
        <taxon>50 kb inversion clade</taxon>
        <taxon>NPAAA clade</taxon>
        <taxon>Hologalegina</taxon>
        <taxon>IRL clade</taxon>
        <taxon>Trifolieae</taxon>
        <taxon>Medicago</taxon>
    </lineage>
</organism>
<dbReference type="PRINTS" id="PR00081">
    <property type="entry name" value="GDHRDH"/>
</dbReference>
<dbReference type="Gramene" id="rna46059">
    <property type="protein sequence ID" value="RHN39973.1"/>
    <property type="gene ID" value="gene46059"/>
</dbReference>
<dbReference type="PANTHER" id="PTHR43490:SF94">
    <property type="entry name" value="SHORT CHAIN DEHYDROGENASE_REDUCTASE"/>
    <property type="match status" value="1"/>
</dbReference>
<dbReference type="EMBL" id="PSQE01000008">
    <property type="protein sequence ID" value="RHN39973.1"/>
    <property type="molecule type" value="Genomic_DNA"/>
</dbReference>
<dbReference type="CDD" id="cd05324">
    <property type="entry name" value="carb_red_PTCR-like_SDR_c"/>
    <property type="match status" value="1"/>
</dbReference>
<name>A0A396GH94_MEDTR</name>
<evidence type="ECO:0000256" key="4">
    <source>
        <dbReference type="RuleBase" id="RU000363"/>
    </source>
</evidence>
<dbReference type="InterPro" id="IPR045313">
    <property type="entry name" value="CBR1-like"/>
</dbReference>
<protein>
    <recommendedName>
        <fullName evidence="5">Short-chain dehydrogenase/reductase</fullName>
        <ecNumber evidence="5">1.1.1.-</ecNumber>
    </recommendedName>
</protein>
<dbReference type="GO" id="GO:0016616">
    <property type="term" value="F:oxidoreductase activity, acting on the CH-OH group of donors, NAD or NADP as acceptor"/>
    <property type="evidence" value="ECO:0007669"/>
    <property type="project" value="InterPro"/>
</dbReference>
<dbReference type="PANTHER" id="PTHR43490">
    <property type="entry name" value="(+)-NEOMENTHOL DEHYDROGENASE"/>
    <property type="match status" value="1"/>
</dbReference>
<dbReference type="Pfam" id="PF00106">
    <property type="entry name" value="adh_short"/>
    <property type="match status" value="1"/>
</dbReference>
<dbReference type="Proteomes" id="UP000265566">
    <property type="component" value="Chromosome 8"/>
</dbReference>
<dbReference type="FunFam" id="3.40.50.720:FF:000312">
    <property type="entry name" value="(+)-neomenthol dehydrogenase"/>
    <property type="match status" value="1"/>
</dbReference>
<evidence type="ECO:0000256" key="2">
    <source>
        <dbReference type="ARBA" id="ARBA00022857"/>
    </source>
</evidence>
<sequence>MTEASRRYALVTGANKGIGYGICKKLASSGVMVVLTARNEKRGLDAVESLKELGLSDFVVFHQLDVTDPISVSSLVEFIKIQFGKLDILVNNAGVAGGIVNGENVVKMVRGEISDWNLALRQTYELAEECVEINFFGAERVTEALIPLLQLSTSPRIVNVSSRRGKFKFMPNEWVRGVFDDIKNVTNEKLGEVLREFLKDYKEGALETKNWPTFVSGYTMAKAALNSYTRLLALKLPRFRINCLCPDFVKTDINEMKGFLSIDEGAECPVNLALLPDDGPSGQFFLHDEVISY</sequence>
<dbReference type="OrthoDB" id="1933717at2759"/>
<dbReference type="InterPro" id="IPR002347">
    <property type="entry name" value="SDR_fam"/>
</dbReference>
<evidence type="ECO:0000313" key="6">
    <source>
        <dbReference type="EMBL" id="RHN39973.1"/>
    </source>
</evidence>
<dbReference type="InterPro" id="IPR036291">
    <property type="entry name" value="NAD(P)-bd_dom_sf"/>
</dbReference>
<comment type="caution">
    <text evidence="6">The sequence shown here is derived from an EMBL/GenBank/DDBJ whole genome shotgun (WGS) entry which is preliminary data.</text>
</comment>
<dbReference type="PROSITE" id="PS00061">
    <property type="entry name" value="ADH_SHORT"/>
    <property type="match status" value="1"/>
</dbReference>
<proteinExistence type="inferred from homology"/>
<reference evidence="7" key="1">
    <citation type="journal article" date="2018" name="Nat. Plants">
        <title>Whole-genome landscape of Medicago truncatula symbiotic genes.</title>
        <authorList>
            <person name="Pecrix Y."/>
            <person name="Staton S.E."/>
            <person name="Sallet E."/>
            <person name="Lelandais-Briere C."/>
            <person name="Moreau S."/>
            <person name="Carrere S."/>
            <person name="Blein T."/>
            <person name="Jardinaud M.F."/>
            <person name="Latrasse D."/>
            <person name="Zouine M."/>
            <person name="Zahm M."/>
            <person name="Kreplak J."/>
            <person name="Mayjonade B."/>
            <person name="Satge C."/>
            <person name="Perez M."/>
            <person name="Cauet S."/>
            <person name="Marande W."/>
            <person name="Chantry-Darmon C."/>
            <person name="Lopez-Roques C."/>
            <person name="Bouchez O."/>
            <person name="Berard A."/>
            <person name="Debelle F."/>
            <person name="Munos S."/>
            <person name="Bendahmane A."/>
            <person name="Berges H."/>
            <person name="Niebel A."/>
            <person name="Buitink J."/>
            <person name="Frugier F."/>
            <person name="Benhamed M."/>
            <person name="Crespi M."/>
            <person name="Gouzy J."/>
            <person name="Gamas P."/>
        </authorList>
    </citation>
    <scope>NUCLEOTIDE SEQUENCE [LARGE SCALE GENOMIC DNA]</scope>
    <source>
        <strain evidence="7">cv. Jemalong A17</strain>
    </source>
</reference>